<feature type="region of interest" description="Disordered" evidence="1">
    <location>
        <begin position="44"/>
        <end position="73"/>
    </location>
</feature>
<proteinExistence type="predicted"/>
<feature type="compositionally biased region" description="Basic and acidic residues" evidence="1">
    <location>
        <begin position="629"/>
        <end position="642"/>
    </location>
</feature>
<gene>
    <name evidence="3" type="ORF">GGX14DRAFT_667767</name>
</gene>
<comment type="caution">
    <text evidence="3">The sequence shown here is derived from an EMBL/GenBank/DDBJ whole genome shotgun (WGS) entry which is preliminary data.</text>
</comment>
<feature type="compositionally biased region" description="Basic residues" evidence="1">
    <location>
        <begin position="498"/>
        <end position="510"/>
    </location>
</feature>
<evidence type="ECO:0000313" key="4">
    <source>
        <dbReference type="Proteomes" id="UP001219525"/>
    </source>
</evidence>
<dbReference type="EMBL" id="JARJCW010000077">
    <property type="protein sequence ID" value="KAJ7197623.1"/>
    <property type="molecule type" value="Genomic_DNA"/>
</dbReference>
<feature type="compositionally biased region" description="Low complexity" evidence="1">
    <location>
        <begin position="612"/>
        <end position="622"/>
    </location>
</feature>
<dbReference type="AlphaFoldDB" id="A0AAD6V1W0"/>
<protein>
    <recommendedName>
        <fullName evidence="2">CxC5 like cysteine cluster associated with KDZ domain-containing protein</fullName>
    </recommendedName>
</protein>
<evidence type="ECO:0000313" key="3">
    <source>
        <dbReference type="EMBL" id="KAJ7197623.1"/>
    </source>
</evidence>
<feature type="domain" description="CxC5 like cysteine cluster associated with KDZ" evidence="2">
    <location>
        <begin position="766"/>
        <end position="808"/>
    </location>
</feature>
<feature type="compositionally biased region" description="Basic residues" evidence="1">
    <location>
        <begin position="441"/>
        <end position="451"/>
    </location>
</feature>
<dbReference type="Pfam" id="PF18718">
    <property type="entry name" value="CxC5"/>
    <property type="match status" value="1"/>
</dbReference>
<feature type="compositionally biased region" description="Acidic residues" evidence="1">
    <location>
        <begin position="555"/>
        <end position="567"/>
    </location>
</feature>
<keyword evidence="4" id="KW-1185">Reference proteome</keyword>
<feature type="region of interest" description="Disordered" evidence="1">
    <location>
        <begin position="437"/>
        <end position="512"/>
    </location>
</feature>
<evidence type="ECO:0000256" key="1">
    <source>
        <dbReference type="SAM" id="MobiDB-lite"/>
    </source>
</evidence>
<feature type="region of interest" description="Disordered" evidence="1">
    <location>
        <begin position="527"/>
        <end position="642"/>
    </location>
</feature>
<reference evidence="3" key="1">
    <citation type="submission" date="2023-03" db="EMBL/GenBank/DDBJ databases">
        <title>Massive genome expansion in bonnet fungi (Mycena s.s.) driven by repeated elements and novel gene families across ecological guilds.</title>
        <authorList>
            <consortium name="Lawrence Berkeley National Laboratory"/>
            <person name="Harder C.B."/>
            <person name="Miyauchi S."/>
            <person name="Viragh M."/>
            <person name="Kuo A."/>
            <person name="Thoen E."/>
            <person name="Andreopoulos B."/>
            <person name="Lu D."/>
            <person name="Skrede I."/>
            <person name="Drula E."/>
            <person name="Henrissat B."/>
            <person name="Morin E."/>
            <person name="Kohler A."/>
            <person name="Barry K."/>
            <person name="LaButti K."/>
            <person name="Morin E."/>
            <person name="Salamov A."/>
            <person name="Lipzen A."/>
            <person name="Mereny Z."/>
            <person name="Hegedus B."/>
            <person name="Baldrian P."/>
            <person name="Stursova M."/>
            <person name="Weitz H."/>
            <person name="Taylor A."/>
            <person name="Grigoriev I.V."/>
            <person name="Nagy L.G."/>
            <person name="Martin F."/>
            <person name="Kauserud H."/>
        </authorList>
    </citation>
    <scope>NUCLEOTIDE SEQUENCE</scope>
    <source>
        <strain evidence="3">9144</strain>
    </source>
</reference>
<dbReference type="InterPro" id="IPR041539">
    <property type="entry name" value="CxC5"/>
</dbReference>
<sequence>MAIMSLPKVHKSALNPAQSFLCSIKPAQRGVFFELSRVKAHESAASRTQSKSRNNKQRAPVGGLQSVCGGPAAKSKGPGNFLTFFKRSGRSYKEVTGGLVDLTMHHGRIPDAFKSLWPQLLACMLVECTGVFLILPLFSPDTRPILWWCNLDALEDPLDAPVHSAISALSIKNCHQEFVDGLAKVLVLAPRLKKFAFSGHHRLSIDFLATLPTHSLTIHLTTYTNATLGELLTILDSPELDDADIQYWRCTPVVLSRKHFFSLPGLSPFLLKYHLYKADVSHGRYTMYKGIHCFLLNVIAATSPTSRSRRSRRSVAAVRPGLAGWGKSHRRPALQQRRGTLPTRVVKKSKKRKEGVEEDLETLRNIICRALRAELPLSDDETGQPNGKVAIKFPQVMPHPDAEFQCTVCDASTGAESGRVATLPTSSFYQSTSYSQLNSSRGKHMSYRGKRTLQLPSDRDHPKTGRRTRNLTEEERLAKRRASREKWRVNNSDAQRAMSRKAMAKKRNRLKAAGGRDWVDYHAAAAEHSRKYRSRKQMDASASGSRKRQKKCGSTDEEEDAHDEDNVDSQWLYRLRPRGPPSAAPTNITAPASPLRKRAPASLVRKPPPSAAPTNNAAPTSPLRNRGAKAAEDEKPAAKDACQDVEPHVDVHDFNEPASLLDIHHAQSDDEEHMPHLPARQELLFLPGTSDQEEPPARFPSELRFMVASRSGPVSRGSPLARSPPARVLTPAPEVPLPVVLFRDETPPVPPPADYFRYGWARGLSSLVLYPPSACCTNPDCPSEIPHKKAEPRQVVVYTLDKGVRHLSCLQRAMQIIIMQSLFSCTTAIRYEKRRKWGEEGEISNSSAVVRIGQGRETTLWAIYIQRVMAVKRNIWKYSSRAT</sequence>
<dbReference type="Proteomes" id="UP001219525">
    <property type="component" value="Unassembled WGS sequence"/>
</dbReference>
<organism evidence="3 4">
    <name type="scientific">Mycena pura</name>
    <dbReference type="NCBI Taxonomy" id="153505"/>
    <lineage>
        <taxon>Eukaryota</taxon>
        <taxon>Fungi</taxon>
        <taxon>Dikarya</taxon>
        <taxon>Basidiomycota</taxon>
        <taxon>Agaricomycotina</taxon>
        <taxon>Agaricomycetes</taxon>
        <taxon>Agaricomycetidae</taxon>
        <taxon>Agaricales</taxon>
        <taxon>Marasmiineae</taxon>
        <taxon>Mycenaceae</taxon>
        <taxon>Mycena</taxon>
    </lineage>
</organism>
<accession>A0AAD6V1W0</accession>
<name>A0AAD6V1W0_9AGAR</name>
<evidence type="ECO:0000259" key="2">
    <source>
        <dbReference type="Pfam" id="PF18718"/>
    </source>
</evidence>